<dbReference type="PROSITE" id="PS50943">
    <property type="entry name" value="HTH_CROC1"/>
    <property type="match status" value="1"/>
</dbReference>
<dbReference type="InterPro" id="IPR001387">
    <property type="entry name" value="Cro/C1-type_HTH"/>
</dbReference>
<dbReference type="Proteomes" id="UP000031189">
    <property type="component" value="Unassembled WGS sequence"/>
</dbReference>
<dbReference type="RefSeq" id="WP_039680775.1">
    <property type="nucleotide sequence ID" value="NZ_JWHR01000121.1"/>
</dbReference>
<comment type="caution">
    <text evidence="3">The sequence shown here is derived from an EMBL/GenBank/DDBJ whole genome shotgun (WGS) entry which is preliminary data.</text>
</comment>
<evidence type="ECO:0000256" key="1">
    <source>
        <dbReference type="ARBA" id="ARBA00023125"/>
    </source>
</evidence>
<proteinExistence type="predicted"/>
<keyword evidence="4" id="KW-1185">Reference proteome</keyword>
<dbReference type="OrthoDB" id="9808239at2"/>
<dbReference type="EMBL" id="JWHR01000121">
    <property type="protein sequence ID" value="KHS56146.1"/>
    <property type="molecule type" value="Genomic_DNA"/>
</dbReference>
<dbReference type="PANTHER" id="PTHR46558:SF4">
    <property type="entry name" value="DNA-BIDING PHAGE PROTEIN"/>
    <property type="match status" value="1"/>
</dbReference>
<evidence type="ECO:0000313" key="3">
    <source>
        <dbReference type="EMBL" id="KHS56146.1"/>
    </source>
</evidence>
<name>A0A0B3VH52_9FIRM</name>
<accession>A0A0B3VH52</accession>
<dbReference type="SUPFAM" id="SSF47413">
    <property type="entry name" value="lambda repressor-like DNA-binding domains"/>
    <property type="match status" value="1"/>
</dbReference>
<dbReference type="CDD" id="cd00093">
    <property type="entry name" value="HTH_XRE"/>
    <property type="match status" value="1"/>
</dbReference>
<evidence type="ECO:0000259" key="2">
    <source>
        <dbReference type="PROSITE" id="PS50943"/>
    </source>
</evidence>
<dbReference type="Pfam" id="PF01381">
    <property type="entry name" value="HTH_3"/>
    <property type="match status" value="1"/>
</dbReference>
<keyword evidence="1" id="KW-0238">DNA-binding</keyword>
<gene>
    <name evidence="3" type="ORF">QX51_15375</name>
</gene>
<organism evidence="3 4">
    <name type="scientific">Terrisporobacter othiniensis</name>
    <dbReference type="NCBI Taxonomy" id="1577792"/>
    <lineage>
        <taxon>Bacteria</taxon>
        <taxon>Bacillati</taxon>
        <taxon>Bacillota</taxon>
        <taxon>Clostridia</taxon>
        <taxon>Peptostreptococcales</taxon>
        <taxon>Peptostreptococcaceae</taxon>
        <taxon>Terrisporobacter</taxon>
    </lineage>
</organism>
<feature type="domain" description="HTH cro/C1-type" evidence="2">
    <location>
        <begin position="6"/>
        <end position="60"/>
    </location>
</feature>
<dbReference type="Gene3D" id="1.10.260.40">
    <property type="entry name" value="lambda repressor-like DNA-binding domains"/>
    <property type="match status" value="1"/>
</dbReference>
<dbReference type="AlphaFoldDB" id="A0A0B3VH52"/>
<dbReference type="GO" id="GO:0003677">
    <property type="term" value="F:DNA binding"/>
    <property type="evidence" value="ECO:0007669"/>
    <property type="project" value="UniProtKB-KW"/>
</dbReference>
<dbReference type="SMART" id="SM00530">
    <property type="entry name" value="HTH_XRE"/>
    <property type="match status" value="1"/>
</dbReference>
<evidence type="ECO:0000313" key="4">
    <source>
        <dbReference type="Proteomes" id="UP000031189"/>
    </source>
</evidence>
<sequence>MFKSNLKLYRTKKNITQLELAEKTGVTKDYISMIERGKRNPGIFLAKKIAVILDATLDEIFFGN</sequence>
<protein>
    <submittedName>
        <fullName evidence="3">XRE family transcriptional regulator</fullName>
    </submittedName>
</protein>
<dbReference type="InterPro" id="IPR010982">
    <property type="entry name" value="Lambda_DNA-bd_dom_sf"/>
</dbReference>
<dbReference type="PANTHER" id="PTHR46558">
    <property type="entry name" value="TRACRIPTIONAL REGULATORY PROTEIN-RELATED-RELATED"/>
    <property type="match status" value="1"/>
</dbReference>
<reference evidence="3 4" key="1">
    <citation type="submission" date="2014-12" db="EMBL/GenBank/DDBJ databases">
        <title>Draft genome sequence of Terrisporobacter sp. 08-306576, isolated from the blood culture of a bacteremia patient.</title>
        <authorList>
            <person name="Lund L.C."/>
            <person name="Sydenham T.V."/>
            <person name="Hogh S.V."/>
            <person name="Skov M.N."/>
            <person name="Kemp M."/>
            <person name="Justesen U.S."/>
        </authorList>
    </citation>
    <scope>NUCLEOTIDE SEQUENCE [LARGE SCALE GENOMIC DNA]</scope>
    <source>
        <strain evidence="3 4">08-306576</strain>
    </source>
</reference>